<name>A0ABV7CE52_9VIBR</name>
<protein>
    <submittedName>
        <fullName evidence="7">NCS1 family nucleobase:cation symporter-1</fullName>
    </submittedName>
</protein>
<sequence length="480" mass="52601">MDKDFPVSPRLSNVDLAPDTEQKWGWYSIFAFWMSDIHSVGGYVFAASLFALGLNGIQVFISLLVGIMIVMVFANLMGRPGQQSGAPFPVVARMAFGVFGANVPAVIRGLIAVVWYGIQTFLASSSFIILLLYFFPSLASLRESSFIGLSYLGWIGFMSMWVLQAVVFMFGMDMIRKVIDWSGPAIYIAMFALCCYMIDQAGWDNIQFSLSDKKLTGGDAILQMVVASALVAGYFAGPTLNFSDFSRYCGSYKKLKLGNWLGLPLNFVVFSAFSVIIVSASMPVFGEMITDPVETVRRLDSGMITVLGALTFIFATVGINIVANFVAPAFDFSNVSPQKINFKCGGFIAAIGSVLLTPWNLFNNPAVIHYTVDVLGAMIGPLYGIIIVDYYLIKRCQMDIPSLYTEAKHGLYWYKDGVNMKSLYALVASGGIAIVATFFIPELANYALFIGGGCSAVFYRYLMQTQIVTQPAYKPVAPIK</sequence>
<organism evidence="7 8">
    <name type="scientific">Vibrio zhugei</name>
    <dbReference type="NCBI Taxonomy" id="2479546"/>
    <lineage>
        <taxon>Bacteria</taxon>
        <taxon>Pseudomonadati</taxon>
        <taxon>Pseudomonadota</taxon>
        <taxon>Gammaproteobacteria</taxon>
        <taxon>Vibrionales</taxon>
        <taxon>Vibrionaceae</taxon>
        <taxon>Vibrio</taxon>
    </lineage>
</organism>
<feature type="transmembrane region" description="Helical" evidence="6">
    <location>
        <begin position="263"/>
        <end position="286"/>
    </location>
</feature>
<evidence type="ECO:0000256" key="1">
    <source>
        <dbReference type="ARBA" id="ARBA00004141"/>
    </source>
</evidence>
<dbReference type="PANTHER" id="PTHR30618:SF6">
    <property type="entry name" value="NCS1 FAMILY NUCLEOBASE:CATION SYMPORTER-1"/>
    <property type="match status" value="1"/>
</dbReference>
<gene>
    <name evidence="7" type="ORF">ACFODT_14760</name>
</gene>
<evidence type="ECO:0000256" key="3">
    <source>
        <dbReference type="ARBA" id="ARBA00022692"/>
    </source>
</evidence>
<evidence type="ECO:0000256" key="6">
    <source>
        <dbReference type="SAM" id="Phobius"/>
    </source>
</evidence>
<dbReference type="EMBL" id="JBHRSE010000103">
    <property type="protein sequence ID" value="MFC3025065.1"/>
    <property type="molecule type" value="Genomic_DNA"/>
</dbReference>
<keyword evidence="5 6" id="KW-0472">Membrane</keyword>
<comment type="subcellular location">
    <subcellularLocation>
        <location evidence="1">Membrane</location>
        <topology evidence="1">Multi-pass membrane protein</topology>
    </subcellularLocation>
</comment>
<feature type="transmembrane region" description="Helical" evidence="6">
    <location>
        <begin position="423"/>
        <end position="440"/>
    </location>
</feature>
<dbReference type="InterPro" id="IPR001248">
    <property type="entry name" value="Pur-cyt_permease"/>
</dbReference>
<evidence type="ECO:0000256" key="2">
    <source>
        <dbReference type="ARBA" id="ARBA00008974"/>
    </source>
</evidence>
<dbReference type="Gene3D" id="1.10.4160.10">
    <property type="entry name" value="Hydantoin permease"/>
    <property type="match status" value="1"/>
</dbReference>
<comment type="caution">
    <text evidence="7">The sequence shown here is derived from an EMBL/GenBank/DDBJ whole genome shotgun (WGS) entry which is preliminary data.</text>
</comment>
<feature type="transmembrane region" description="Helical" evidence="6">
    <location>
        <begin position="342"/>
        <end position="362"/>
    </location>
</feature>
<feature type="transmembrane region" description="Helical" evidence="6">
    <location>
        <begin position="374"/>
        <end position="393"/>
    </location>
</feature>
<evidence type="ECO:0000313" key="7">
    <source>
        <dbReference type="EMBL" id="MFC3025065.1"/>
    </source>
</evidence>
<dbReference type="Pfam" id="PF02133">
    <property type="entry name" value="Transp_cyt_pur"/>
    <property type="match status" value="1"/>
</dbReference>
<feature type="transmembrane region" description="Helical" evidence="6">
    <location>
        <begin position="306"/>
        <end position="330"/>
    </location>
</feature>
<dbReference type="InterPro" id="IPR045225">
    <property type="entry name" value="Uracil/uridine/allantoin_perm"/>
</dbReference>
<dbReference type="CDD" id="cd11555">
    <property type="entry name" value="SLC-NCS1sbd_u1"/>
    <property type="match status" value="1"/>
</dbReference>
<accession>A0ABV7CE52</accession>
<keyword evidence="3 6" id="KW-0812">Transmembrane</keyword>
<dbReference type="Proteomes" id="UP001595384">
    <property type="component" value="Unassembled WGS sequence"/>
</dbReference>
<reference evidence="8" key="1">
    <citation type="journal article" date="2019" name="Int. J. Syst. Evol. Microbiol.">
        <title>The Global Catalogue of Microorganisms (GCM) 10K type strain sequencing project: providing services to taxonomists for standard genome sequencing and annotation.</title>
        <authorList>
            <consortium name="The Broad Institute Genomics Platform"/>
            <consortium name="The Broad Institute Genome Sequencing Center for Infectious Disease"/>
            <person name="Wu L."/>
            <person name="Ma J."/>
        </authorList>
    </citation>
    <scope>NUCLEOTIDE SEQUENCE [LARGE SCALE GENOMIC DNA]</scope>
    <source>
        <strain evidence="8">KCTC 62784</strain>
    </source>
</reference>
<keyword evidence="4 6" id="KW-1133">Transmembrane helix</keyword>
<feature type="transmembrane region" description="Helical" evidence="6">
    <location>
        <begin position="147"/>
        <end position="172"/>
    </location>
</feature>
<feature type="transmembrane region" description="Helical" evidence="6">
    <location>
        <begin position="90"/>
        <end position="107"/>
    </location>
</feature>
<evidence type="ECO:0000313" key="8">
    <source>
        <dbReference type="Proteomes" id="UP001595384"/>
    </source>
</evidence>
<feature type="transmembrane region" description="Helical" evidence="6">
    <location>
        <begin position="114"/>
        <end position="135"/>
    </location>
</feature>
<evidence type="ECO:0000256" key="5">
    <source>
        <dbReference type="ARBA" id="ARBA00023136"/>
    </source>
</evidence>
<dbReference type="RefSeq" id="WP_123014271.1">
    <property type="nucleotide sequence ID" value="NZ_AP024912.1"/>
</dbReference>
<comment type="similarity">
    <text evidence="2">Belongs to the purine-cytosine permease (2.A.39) family.</text>
</comment>
<feature type="transmembrane region" description="Helical" evidence="6">
    <location>
        <begin position="59"/>
        <end position="78"/>
    </location>
</feature>
<proteinExistence type="inferred from homology"/>
<dbReference type="PANTHER" id="PTHR30618">
    <property type="entry name" value="NCS1 FAMILY PURINE/PYRIMIDINE TRANSPORTER"/>
    <property type="match status" value="1"/>
</dbReference>
<keyword evidence="8" id="KW-1185">Reference proteome</keyword>
<feature type="transmembrane region" description="Helical" evidence="6">
    <location>
        <begin position="221"/>
        <end position="242"/>
    </location>
</feature>
<feature type="transmembrane region" description="Helical" evidence="6">
    <location>
        <begin position="184"/>
        <end position="201"/>
    </location>
</feature>
<feature type="transmembrane region" description="Helical" evidence="6">
    <location>
        <begin position="24"/>
        <end position="52"/>
    </location>
</feature>
<evidence type="ECO:0000256" key="4">
    <source>
        <dbReference type="ARBA" id="ARBA00022989"/>
    </source>
</evidence>
<feature type="transmembrane region" description="Helical" evidence="6">
    <location>
        <begin position="446"/>
        <end position="462"/>
    </location>
</feature>